<dbReference type="PANTHER" id="PTHR11042:SF185">
    <property type="entry name" value="WEE1-LIKE PROTEIN KINASE"/>
    <property type="match status" value="1"/>
</dbReference>
<keyword evidence="6" id="KW-0418">Kinase</keyword>
<evidence type="ECO:0000256" key="6">
    <source>
        <dbReference type="ARBA" id="ARBA00022777"/>
    </source>
</evidence>
<dbReference type="InterPro" id="IPR011009">
    <property type="entry name" value="Kinase-like_dom_sf"/>
</dbReference>
<feature type="compositionally biased region" description="Polar residues" evidence="13">
    <location>
        <begin position="69"/>
        <end position="79"/>
    </location>
</feature>
<evidence type="ECO:0000313" key="15">
    <source>
        <dbReference type="EMBL" id="KAJ9578050.1"/>
    </source>
</evidence>
<dbReference type="PROSITE" id="PS50011">
    <property type="entry name" value="PROTEIN_KINASE_DOM"/>
    <property type="match status" value="1"/>
</dbReference>
<organism evidence="15 16">
    <name type="scientific">Diploptera punctata</name>
    <name type="common">Pacific beetle cockroach</name>
    <dbReference type="NCBI Taxonomy" id="6984"/>
    <lineage>
        <taxon>Eukaryota</taxon>
        <taxon>Metazoa</taxon>
        <taxon>Ecdysozoa</taxon>
        <taxon>Arthropoda</taxon>
        <taxon>Hexapoda</taxon>
        <taxon>Insecta</taxon>
        <taxon>Pterygota</taxon>
        <taxon>Neoptera</taxon>
        <taxon>Polyneoptera</taxon>
        <taxon>Dictyoptera</taxon>
        <taxon>Blattodea</taxon>
        <taxon>Blaberoidea</taxon>
        <taxon>Blaberidae</taxon>
        <taxon>Diplopterinae</taxon>
        <taxon>Diploptera</taxon>
    </lineage>
</organism>
<dbReference type="EMBL" id="JASPKZ010009060">
    <property type="protein sequence ID" value="KAJ9578050.1"/>
    <property type="molecule type" value="Genomic_DNA"/>
</dbReference>
<feature type="non-terminal residue" evidence="15">
    <location>
        <position position="1"/>
    </location>
</feature>
<dbReference type="EC" id="2.7.10.2" evidence="2"/>
<keyword evidence="10" id="KW-0539">Nucleus</keyword>
<dbReference type="SMART" id="SM00220">
    <property type="entry name" value="S_TKc"/>
    <property type="match status" value="1"/>
</dbReference>
<proteinExistence type="inferred from homology"/>
<evidence type="ECO:0000256" key="4">
    <source>
        <dbReference type="ARBA" id="ARBA00022723"/>
    </source>
</evidence>
<evidence type="ECO:0000256" key="2">
    <source>
        <dbReference type="ARBA" id="ARBA00011903"/>
    </source>
</evidence>
<dbReference type="PROSITE" id="PS00107">
    <property type="entry name" value="PROTEIN_KINASE_ATP"/>
    <property type="match status" value="1"/>
</dbReference>
<keyword evidence="5 12" id="KW-0547">Nucleotide-binding</keyword>
<keyword evidence="9" id="KW-0829">Tyrosine-protein kinase</keyword>
<gene>
    <name evidence="15" type="ORF">L9F63_025089</name>
</gene>
<evidence type="ECO:0000256" key="11">
    <source>
        <dbReference type="ARBA" id="ARBA00037982"/>
    </source>
</evidence>
<feature type="compositionally biased region" description="Polar residues" evidence="13">
    <location>
        <begin position="176"/>
        <end position="187"/>
    </location>
</feature>
<protein>
    <recommendedName>
        <fullName evidence="2">non-specific protein-tyrosine kinase</fullName>
        <ecNumber evidence="2">2.7.10.2</ecNumber>
    </recommendedName>
</protein>
<dbReference type="PANTHER" id="PTHR11042">
    <property type="entry name" value="EUKARYOTIC TRANSLATION INITIATION FACTOR 2-ALPHA KINASE EIF2-ALPHA KINASE -RELATED"/>
    <property type="match status" value="1"/>
</dbReference>
<feature type="region of interest" description="Disordered" evidence="13">
    <location>
        <begin position="137"/>
        <end position="199"/>
    </location>
</feature>
<name>A0AAD8E5I2_DIPPU</name>
<keyword evidence="7 12" id="KW-0067">ATP-binding</keyword>
<dbReference type="AlphaFoldDB" id="A0AAD8E5I2"/>
<keyword evidence="4" id="KW-0479">Metal-binding</keyword>
<evidence type="ECO:0000256" key="8">
    <source>
        <dbReference type="ARBA" id="ARBA00022842"/>
    </source>
</evidence>
<evidence type="ECO:0000256" key="13">
    <source>
        <dbReference type="SAM" id="MobiDB-lite"/>
    </source>
</evidence>
<dbReference type="Gene3D" id="3.30.200.20">
    <property type="entry name" value="Phosphorylase Kinase, domain 1"/>
    <property type="match status" value="1"/>
</dbReference>
<evidence type="ECO:0000256" key="3">
    <source>
        <dbReference type="ARBA" id="ARBA00022679"/>
    </source>
</evidence>
<comment type="subcellular location">
    <subcellularLocation>
        <location evidence="1">Nucleus</location>
    </subcellularLocation>
</comment>
<dbReference type="SUPFAM" id="SSF56112">
    <property type="entry name" value="Protein kinase-like (PK-like)"/>
    <property type="match status" value="1"/>
</dbReference>
<evidence type="ECO:0000256" key="10">
    <source>
        <dbReference type="ARBA" id="ARBA00023242"/>
    </source>
</evidence>
<comment type="similarity">
    <text evidence="11">Belongs to the protein kinase superfamily. Ser/Thr protein kinase family. GCN2 subfamily.</text>
</comment>
<feature type="domain" description="Protein kinase" evidence="14">
    <location>
        <begin position="215"/>
        <end position="490"/>
    </location>
</feature>
<evidence type="ECO:0000256" key="9">
    <source>
        <dbReference type="ARBA" id="ARBA00023137"/>
    </source>
</evidence>
<dbReference type="Gene3D" id="1.10.510.10">
    <property type="entry name" value="Transferase(Phosphotransferase) domain 1"/>
    <property type="match status" value="1"/>
</dbReference>
<accession>A0AAD8E5I2</accession>
<dbReference type="GO" id="GO:0046872">
    <property type="term" value="F:metal ion binding"/>
    <property type="evidence" value="ECO:0007669"/>
    <property type="project" value="UniProtKB-KW"/>
</dbReference>
<keyword evidence="3" id="KW-0808">Transferase</keyword>
<dbReference type="InterPro" id="IPR017441">
    <property type="entry name" value="Protein_kinase_ATP_BS"/>
</dbReference>
<evidence type="ECO:0000256" key="1">
    <source>
        <dbReference type="ARBA" id="ARBA00004123"/>
    </source>
</evidence>
<dbReference type="FunFam" id="3.30.200.20:FF:000115">
    <property type="entry name" value="Wee1-like kinase 2"/>
    <property type="match status" value="1"/>
</dbReference>
<dbReference type="GO" id="GO:0005524">
    <property type="term" value="F:ATP binding"/>
    <property type="evidence" value="ECO:0007669"/>
    <property type="project" value="UniProtKB-UniRule"/>
</dbReference>
<reference evidence="15" key="1">
    <citation type="journal article" date="2023" name="IScience">
        <title>Live-bearing cockroach genome reveals convergent evolutionary mechanisms linked to viviparity in insects and beyond.</title>
        <authorList>
            <person name="Fouks B."/>
            <person name="Harrison M.C."/>
            <person name="Mikhailova A.A."/>
            <person name="Marchal E."/>
            <person name="English S."/>
            <person name="Carruthers M."/>
            <person name="Jennings E.C."/>
            <person name="Chiamaka E.L."/>
            <person name="Frigard R.A."/>
            <person name="Pippel M."/>
            <person name="Attardo G.M."/>
            <person name="Benoit J.B."/>
            <person name="Bornberg-Bauer E."/>
            <person name="Tobe S.S."/>
        </authorList>
    </citation>
    <scope>NUCLEOTIDE SEQUENCE</scope>
    <source>
        <strain evidence="15">Stay&amp;Tobe</strain>
    </source>
</reference>
<sequence>MEVVQKFDVETYIYDSEFDSSAHTTSSGCDASMENGFDISNEDFSSSSPLPKFVLTTHSDDSSPEDGTENITDTRNSVGLHSISPPYKKVRALRLFDSPATPKTLLEKCSLLHTPATTTPRSRLFGRIEKPKGVASAYPKLDKPTANVNPFTPNGMLLMSKKRTRSKRSLVGSPDGPTTPSFQLNDSEGSDSEVEQPTKRLALGESNIPRYFKEFLEVRLIGTGEFGSVYECINRLDGCTYAVKKSIKPVAGSVNEKTALNEVYAHAVLGQHPHVVRYYSAWAEDNHMIIQNEYCNGGSLADNIEMRLKGNAPFTEPELRRILLHVAEGLRYIHSMKLVHMDIKPGNIFISREKRLHALNYDSADDGFDEEESGLEEEITYKIGDLGHVTSINNPQVEEGDCRYLPCEILREDFSHLAKADIFALGLTIYEAAGGGPLPKNGDEWHDIRAGKLKHLKLYTSDFNELIKQMIHQNPEMRPSATSLIQHRVICPFGNKTKAQLRRELNAEKLKNEILAKQLATAEKCFKALPPNIIQQFAGTPSEFVESRRSLNNKTSRLIGKKVNRSHSTTNWIRKSCESSELYCCNSTGTFCGGGLELVNIGVPSARVTRTQPANHWFTRHIVSRVGSIIKFQHRTSNATTEHSALNDQLFGAVEVDEKCASPTTTL</sequence>
<feature type="region of interest" description="Disordered" evidence="13">
    <location>
        <begin position="50"/>
        <end position="82"/>
    </location>
</feature>
<dbReference type="GO" id="GO:0004715">
    <property type="term" value="F:non-membrane spanning protein tyrosine kinase activity"/>
    <property type="evidence" value="ECO:0007669"/>
    <property type="project" value="UniProtKB-EC"/>
</dbReference>
<dbReference type="InterPro" id="IPR008271">
    <property type="entry name" value="Ser/Thr_kinase_AS"/>
</dbReference>
<dbReference type="FunFam" id="1.10.510.10:FF:000217">
    <property type="entry name" value="Wee1-like protein kinase"/>
    <property type="match status" value="1"/>
</dbReference>
<dbReference type="PROSITE" id="PS00108">
    <property type="entry name" value="PROTEIN_KINASE_ST"/>
    <property type="match status" value="1"/>
</dbReference>
<reference evidence="15" key="2">
    <citation type="submission" date="2023-05" db="EMBL/GenBank/DDBJ databases">
        <authorList>
            <person name="Fouks B."/>
        </authorList>
    </citation>
    <scope>NUCLEOTIDE SEQUENCE</scope>
    <source>
        <strain evidence="15">Stay&amp;Tobe</strain>
        <tissue evidence="15">Testes</tissue>
    </source>
</reference>
<keyword evidence="8" id="KW-0460">Magnesium</keyword>
<dbReference type="InterPro" id="IPR000719">
    <property type="entry name" value="Prot_kinase_dom"/>
</dbReference>
<keyword evidence="16" id="KW-1185">Reference proteome</keyword>
<dbReference type="Proteomes" id="UP001233999">
    <property type="component" value="Unassembled WGS sequence"/>
</dbReference>
<evidence type="ECO:0000313" key="16">
    <source>
        <dbReference type="Proteomes" id="UP001233999"/>
    </source>
</evidence>
<dbReference type="GO" id="GO:0005737">
    <property type="term" value="C:cytoplasm"/>
    <property type="evidence" value="ECO:0007669"/>
    <property type="project" value="TreeGrafter"/>
</dbReference>
<dbReference type="GO" id="GO:0005634">
    <property type="term" value="C:nucleus"/>
    <property type="evidence" value="ECO:0007669"/>
    <property type="project" value="UniProtKB-SubCell"/>
</dbReference>
<evidence type="ECO:0000259" key="14">
    <source>
        <dbReference type="PROSITE" id="PS50011"/>
    </source>
</evidence>
<evidence type="ECO:0000256" key="12">
    <source>
        <dbReference type="PROSITE-ProRule" id="PRU10141"/>
    </source>
</evidence>
<dbReference type="InterPro" id="IPR050339">
    <property type="entry name" value="CC_SR_Kinase"/>
</dbReference>
<comment type="caution">
    <text evidence="15">The sequence shown here is derived from an EMBL/GenBank/DDBJ whole genome shotgun (WGS) entry which is preliminary data.</text>
</comment>
<feature type="binding site" evidence="12">
    <location>
        <position position="245"/>
    </location>
    <ligand>
        <name>ATP</name>
        <dbReference type="ChEBI" id="CHEBI:30616"/>
    </ligand>
</feature>
<evidence type="ECO:0000256" key="7">
    <source>
        <dbReference type="ARBA" id="ARBA00022840"/>
    </source>
</evidence>
<dbReference type="Pfam" id="PF00069">
    <property type="entry name" value="Pkinase"/>
    <property type="match status" value="1"/>
</dbReference>
<evidence type="ECO:0000256" key="5">
    <source>
        <dbReference type="ARBA" id="ARBA00022741"/>
    </source>
</evidence>